<dbReference type="NCBIfam" id="NF033592">
    <property type="entry name" value="transpos_IS4_1"/>
    <property type="match status" value="1"/>
</dbReference>
<dbReference type="GO" id="GO:0003677">
    <property type="term" value="F:DNA binding"/>
    <property type="evidence" value="ECO:0007669"/>
    <property type="project" value="UniProtKB-KW"/>
</dbReference>
<dbReference type="Pfam" id="PF14294">
    <property type="entry name" value="DUF4372"/>
    <property type="match status" value="1"/>
</dbReference>
<dbReference type="EMBL" id="ACVA01000007">
    <property type="protein sequence ID" value="EEX19913.1"/>
    <property type="molecule type" value="Genomic_DNA"/>
</dbReference>
<dbReference type="OrthoDB" id="7327264at2"/>
<dbReference type="SUPFAM" id="SSF53098">
    <property type="entry name" value="Ribonuclease H-like"/>
    <property type="match status" value="1"/>
</dbReference>
<dbReference type="InterPro" id="IPR002559">
    <property type="entry name" value="Transposase_11"/>
</dbReference>
<keyword evidence="8" id="KW-1185">Reference proteome</keyword>
<sequence length="392" mass="45918">MNIGKYIFSQVIDFVPRYQFDKLVTKYKGDIHSRELNSYNHLLHLLFGQITGCDSLRDICMCLTAHHNILYHLGIRKTVTHSSLSRANENRNYHIYEELGKYLIEQVRPLYSETKLSEVSVDNVLYALDSTTISTSIVLATWALGKYSKGAVKMHILLDLRGSIPDSIHITDGKWHDSNELDRIEPEPLAFYMMDKAYVDFDALYRFHKAGAFWICRPKDNMRYEIVDHKEDFDVSTGVRGNFTIRLTTCKFRKLYPEHIRKVCYYDAVNGKEVEFITNNFEIEALEIANLYRHRWDIEVFFKWIKQNIVVKTLWGFSKNAVSTHLWVAIITYLLIAKIKHEYKSPYSITEVATLIRISVLEKVNLKELITKQDPLPSHNQYVKERSLFDDI</sequence>
<evidence type="ECO:0000259" key="6">
    <source>
        <dbReference type="Pfam" id="PF14294"/>
    </source>
</evidence>
<dbReference type="HOGENOM" id="CLU_043140_0_0_10"/>
<comment type="caution">
    <text evidence="7">The sequence shown here is derived from an EMBL/GenBank/DDBJ whole genome shotgun (WGS) entry which is preliminary data.</text>
</comment>
<keyword evidence="2" id="KW-0815">Transposition</keyword>
<organism evidence="7 8">
    <name type="scientific">Prevotella veroralis F0319</name>
    <dbReference type="NCBI Taxonomy" id="649761"/>
    <lineage>
        <taxon>Bacteria</taxon>
        <taxon>Pseudomonadati</taxon>
        <taxon>Bacteroidota</taxon>
        <taxon>Bacteroidia</taxon>
        <taxon>Bacteroidales</taxon>
        <taxon>Prevotellaceae</taxon>
        <taxon>Prevotella</taxon>
    </lineage>
</organism>
<evidence type="ECO:0000256" key="2">
    <source>
        <dbReference type="ARBA" id="ARBA00022578"/>
    </source>
</evidence>
<dbReference type="Pfam" id="PF01609">
    <property type="entry name" value="DDE_Tnp_1"/>
    <property type="match status" value="1"/>
</dbReference>
<keyword evidence="4" id="KW-0233">DNA recombination</keyword>
<dbReference type="GO" id="GO:0006313">
    <property type="term" value="P:DNA transposition"/>
    <property type="evidence" value="ECO:0007669"/>
    <property type="project" value="InterPro"/>
</dbReference>
<dbReference type="InterPro" id="IPR047952">
    <property type="entry name" value="Transpos_IS4"/>
</dbReference>
<accession>C9MKV8</accession>
<gene>
    <name evidence="7" type="ORF">HMPREF0973_00232</name>
</gene>
<reference evidence="7 8" key="1">
    <citation type="submission" date="2009-09" db="EMBL/GenBank/DDBJ databases">
        <authorList>
            <person name="Weinstock G."/>
            <person name="Sodergren E."/>
            <person name="Clifton S."/>
            <person name="Fulton L."/>
            <person name="Fulton B."/>
            <person name="Courtney L."/>
            <person name="Fronick C."/>
            <person name="Harrison M."/>
            <person name="Strong C."/>
            <person name="Farmer C."/>
            <person name="Delahaunty K."/>
            <person name="Markovic C."/>
            <person name="Hall O."/>
            <person name="Minx P."/>
            <person name="Tomlinson C."/>
            <person name="Mitreva M."/>
            <person name="Nelson J."/>
            <person name="Hou S."/>
            <person name="Wollam A."/>
            <person name="Pepin K.H."/>
            <person name="Johnson M."/>
            <person name="Bhonagiri V."/>
            <person name="Nash W.E."/>
            <person name="Warren W."/>
            <person name="Chinwalla A."/>
            <person name="Mardis E.R."/>
            <person name="Wilson R.K."/>
        </authorList>
    </citation>
    <scope>NUCLEOTIDE SEQUENCE [LARGE SCALE GENOMIC DNA]</scope>
    <source>
        <strain evidence="7 8">F0319</strain>
    </source>
</reference>
<evidence type="ECO:0000256" key="1">
    <source>
        <dbReference type="ARBA" id="ARBA00010075"/>
    </source>
</evidence>
<dbReference type="InterPro" id="IPR025399">
    <property type="entry name" value="DUF4372"/>
</dbReference>
<dbReference type="InterPro" id="IPR012337">
    <property type="entry name" value="RNaseH-like_sf"/>
</dbReference>
<proteinExistence type="inferred from homology"/>
<evidence type="ECO:0000256" key="4">
    <source>
        <dbReference type="ARBA" id="ARBA00023172"/>
    </source>
</evidence>
<dbReference type="GO" id="GO:0004803">
    <property type="term" value="F:transposase activity"/>
    <property type="evidence" value="ECO:0007669"/>
    <property type="project" value="InterPro"/>
</dbReference>
<evidence type="ECO:0000313" key="7">
    <source>
        <dbReference type="EMBL" id="EEX19913.1"/>
    </source>
</evidence>
<dbReference type="PANTHER" id="PTHR33258">
    <property type="entry name" value="TRANSPOSASE INSL FOR INSERTION SEQUENCE ELEMENT IS186A-RELATED"/>
    <property type="match status" value="1"/>
</dbReference>
<evidence type="ECO:0000256" key="3">
    <source>
        <dbReference type="ARBA" id="ARBA00023125"/>
    </source>
</evidence>
<keyword evidence="3" id="KW-0238">DNA-binding</keyword>
<dbReference type="STRING" id="649761.HMPREF0973_00232"/>
<name>C9MKV8_9BACT</name>
<comment type="similarity">
    <text evidence="1">Belongs to the transposase 11 family.</text>
</comment>
<protein>
    <submittedName>
        <fullName evidence="7">Transposase, IS4 family</fullName>
    </submittedName>
</protein>
<evidence type="ECO:0000313" key="8">
    <source>
        <dbReference type="Proteomes" id="UP000003327"/>
    </source>
</evidence>
<dbReference type="eggNOG" id="COG3385">
    <property type="taxonomic scope" value="Bacteria"/>
</dbReference>
<feature type="domain" description="DUF4372" evidence="6">
    <location>
        <begin position="4"/>
        <end position="76"/>
    </location>
</feature>
<dbReference type="PANTHER" id="PTHR33258:SF1">
    <property type="entry name" value="TRANSPOSASE INSL FOR INSERTION SEQUENCE ELEMENT IS186A-RELATED"/>
    <property type="match status" value="1"/>
</dbReference>
<evidence type="ECO:0000259" key="5">
    <source>
        <dbReference type="Pfam" id="PF01609"/>
    </source>
</evidence>
<dbReference type="AlphaFoldDB" id="C9MKV8"/>
<dbReference type="Proteomes" id="UP000003327">
    <property type="component" value="Unassembled WGS sequence"/>
</dbReference>
<dbReference type="RefSeq" id="WP_004381831.1">
    <property type="nucleotide sequence ID" value="NZ_GG698712.1"/>
</dbReference>
<feature type="domain" description="Transposase IS4-like" evidence="5">
    <location>
        <begin position="125"/>
        <end position="335"/>
    </location>
</feature>